<feature type="region of interest" description="Disordered" evidence="2">
    <location>
        <begin position="751"/>
        <end position="952"/>
    </location>
</feature>
<feature type="compositionally biased region" description="Polar residues" evidence="2">
    <location>
        <begin position="829"/>
        <end position="839"/>
    </location>
</feature>
<name>A0ABD0KUB0_9CAEN</name>
<feature type="region of interest" description="Disordered" evidence="2">
    <location>
        <begin position="1"/>
        <end position="22"/>
    </location>
</feature>
<reference evidence="3 4" key="1">
    <citation type="journal article" date="2023" name="Sci. Data">
        <title>Genome assembly of the Korean intertidal mud-creeper Batillaria attramentaria.</title>
        <authorList>
            <person name="Patra A.K."/>
            <person name="Ho P.T."/>
            <person name="Jun S."/>
            <person name="Lee S.J."/>
            <person name="Kim Y."/>
            <person name="Won Y.J."/>
        </authorList>
    </citation>
    <scope>NUCLEOTIDE SEQUENCE [LARGE SCALE GENOMIC DNA]</scope>
    <source>
        <strain evidence="3">Wonlab-2016</strain>
    </source>
</reference>
<feature type="compositionally biased region" description="Basic and acidic residues" evidence="2">
    <location>
        <begin position="932"/>
        <end position="952"/>
    </location>
</feature>
<feature type="compositionally biased region" description="Polar residues" evidence="2">
    <location>
        <begin position="868"/>
        <end position="880"/>
    </location>
</feature>
<dbReference type="AlphaFoldDB" id="A0ABD0KUB0"/>
<evidence type="ECO:0000256" key="2">
    <source>
        <dbReference type="SAM" id="MobiDB-lite"/>
    </source>
</evidence>
<feature type="coiled-coil region" evidence="1">
    <location>
        <begin position="336"/>
        <end position="385"/>
    </location>
</feature>
<feature type="coiled-coil region" evidence="1">
    <location>
        <begin position="510"/>
        <end position="537"/>
    </location>
</feature>
<dbReference type="Pfam" id="PF15450">
    <property type="entry name" value="CCDC154"/>
    <property type="match status" value="1"/>
</dbReference>
<feature type="non-terminal residue" evidence="3">
    <location>
        <position position="1016"/>
    </location>
</feature>
<dbReference type="PANTHER" id="PTHR35153">
    <property type="entry name" value="COILED-COIL DOMAIN-CONTAINING PROTEIN 154"/>
    <property type="match status" value="1"/>
</dbReference>
<evidence type="ECO:0000313" key="4">
    <source>
        <dbReference type="Proteomes" id="UP001519460"/>
    </source>
</evidence>
<feature type="compositionally biased region" description="Polar residues" evidence="2">
    <location>
        <begin position="751"/>
        <end position="769"/>
    </location>
</feature>
<feature type="compositionally biased region" description="Polar residues" evidence="2">
    <location>
        <begin position="786"/>
        <end position="803"/>
    </location>
</feature>
<gene>
    <name evidence="3" type="ORF">BaRGS_00017924</name>
</gene>
<proteinExistence type="predicted"/>
<accession>A0ABD0KUB0</accession>
<sequence length="1016" mass="114749">MQGKTTSLPALPTATPPPGPESQLAQINMFRGKNNPANIRASADYLENEEKMRLLETRLGVTEKSNRALLEEVLRLQNDLRVTVARNEQAIRDEKSARTQLDSSVHIVNDLISQLANRIKAAEEKITEEKSALSTLVTHTKSVEQAVLASQQEFQAKKDSQGNKLMDLQSRVVESQRTKEQLEKTIYNLTDELRAVRNKVEGQQAEFNTIISDLRLRSRRLEEENKLQLDALRKQGDLQSHTDQNTSHLRGQVETRLAELRDVILDLRTRQDSETNDRRALEQALQQRVNELNMALGEQNRKREEAMHAMDMIHREREHAAETEKLKLQSKLTENMEEMNKRLLTKEIKLREEIQEKHLQLEKVIQAEKEKQGEHERKMREDNEKRWAALKKMSDDEMHAIKEALKSERGKSKESVQKLDESISLIEKQLQEQKRQTDKIIAAEIKSRKDHERRTQENIDHVQEKLQVATATLQQAIGGVNGHLAGHSDKMRKEMKGMIEASEQGTTRAMTDMDVRLQSMKQKIGNLEQALDSRVAEATALLAQNIREKVESISLWQDVTSQTIRELNQSIQQMPNDIYAIEEKQKLLKSEMESRVTSEAESRIRDVENLKQEVAMLNQRKTPQAATQQDLQELQGTVRKLAESLQTVKTVLGMKIQSEQKLRISGIEDLQIQINSLKTQVGMHRTVGAIPLYTRSDVDAAFDLDGYLKKDETAGIPYGKPVYGKPLADPGQEAAVGAGVAAGVAYQGRNAGSRNITPTQTGRLSQTSIPHREGRQIFSPRRQTPETRQQMASGVKTPSQGQAPLTEEPASSKAPGGDITPVNMALAAQITSPDGSKTPVNPEPAVKAATPTGQTTPRNKTPAREASRQATPKTPGNKTPAQEPRQMTPKTQRTDRTDGAAGNMFMDADDLYPDTEEEDGWEQQEDEYEDDQIPKDPKAAKAEEEAARRRSKVDLWKRLDDTKRLDDDIDELKKMVKPLVRNPNFVKDDDNDDNGRGRGRDSNEAGVNRWNVYNAY</sequence>
<keyword evidence="4" id="KW-1185">Reference proteome</keyword>
<evidence type="ECO:0000256" key="1">
    <source>
        <dbReference type="SAM" id="Coils"/>
    </source>
</evidence>
<feature type="compositionally biased region" description="Acidic residues" evidence="2">
    <location>
        <begin position="907"/>
        <end position="931"/>
    </location>
</feature>
<dbReference type="Proteomes" id="UP001519460">
    <property type="component" value="Unassembled WGS sequence"/>
</dbReference>
<dbReference type="Gene3D" id="1.20.5.170">
    <property type="match status" value="1"/>
</dbReference>
<evidence type="ECO:0000313" key="3">
    <source>
        <dbReference type="EMBL" id="KAK7490868.1"/>
    </source>
</evidence>
<feature type="coiled-coil region" evidence="1">
    <location>
        <begin position="105"/>
        <end position="132"/>
    </location>
</feature>
<feature type="region of interest" description="Disordered" evidence="2">
    <location>
        <begin position="980"/>
        <end position="1016"/>
    </location>
</feature>
<dbReference type="PANTHER" id="PTHR35153:SF1">
    <property type="entry name" value="COILED-COIL DOMAIN-CONTAINING PROTEIN 154"/>
    <property type="match status" value="1"/>
</dbReference>
<feature type="compositionally biased region" description="Low complexity" evidence="2">
    <location>
        <begin position="1"/>
        <end position="13"/>
    </location>
</feature>
<organism evidence="3 4">
    <name type="scientific">Batillaria attramentaria</name>
    <dbReference type="NCBI Taxonomy" id="370345"/>
    <lineage>
        <taxon>Eukaryota</taxon>
        <taxon>Metazoa</taxon>
        <taxon>Spiralia</taxon>
        <taxon>Lophotrochozoa</taxon>
        <taxon>Mollusca</taxon>
        <taxon>Gastropoda</taxon>
        <taxon>Caenogastropoda</taxon>
        <taxon>Sorbeoconcha</taxon>
        <taxon>Cerithioidea</taxon>
        <taxon>Batillariidae</taxon>
        <taxon>Batillaria</taxon>
    </lineage>
</organism>
<dbReference type="InterPro" id="IPR029512">
    <property type="entry name" value="CCDC154"/>
</dbReference>
<feature type="coiled-coil region" evidence="1">
    <location>
        <begin position="165"/>
        <end position="206"/>
    </location>
</feature>
<feature type="compositionally biased region" description="Basic and acidic residues" evidence="2">
    <location>
        <begin position="993"/>
        <end position="1003"/>
    </location>
</feature>
<protein>
    <submittedName>
        <fullName evidence="3">Uncharacterized protein</fullName>
    </submittedName>
</protein>
<keyword evidence="1" id="KW-0175">Coiled coil</keyword>
<comment type="caution">
    <text evidence="3">The sequence shown here is derived from an EMBL/GenBank/DDBJ whole genome shotgun (WGS) entry which is preliminary data.</text>
</comment>
<dbReference type="EMBL" id="JACVVK020000122">
    <property type="protein sequence ID" value="KAK7490868.1"/>
    <property type="molecule type" value="Genomic_DNA"/>
</dbReference>